<feature type="compositionally biased region" description="Basic and acidic residues" evidence="1">
    <location>
        <begin position="98"/>
        <end position="110"/>
    </location>
</feature>
<accession>A0A2T3AQ28</accession>
<evidence type="ECO:0000256" key="1">
    <source>
        <dbReference type="SAM" id="MobiDB-lite"/>
    </source>
</evidence>
<feature type="compositionally biased region" description="Acidic residues" evidence="1">
    <location>
        <begin position="38"/>
        <end position="48"/>
    </location>
</feature>
<evidence type="ECO:0000313" key="2">
    <source>
        <dbReference type="EMBL" id="PSS07113.1"/>
    </source>
</evidence>
<feature type="compositionally biased region" description="Basic and acidic residues" evidence="1">
    <location>
        <begin position="127"/>
        <end position="170"/>
    </location>
</feature>
<dbReference type="OrthoDB" id="5418203at2759"/>
<feature type="region of interest" description="Disordered" evidence="1">
    <location>
        <begin position="122"/>
        <end position="170"/>
    </location>
</feature>
<gene>
    <name evidence="2" type="ORF">M430DRAFT_37699</name>
</gene>
<proteinExistence type="predicted"/>
<evidence type="ECO:0000313" key="3">
    <source>
        <dbReference type="Proteomes" id="UP000241818"/>
    </source>
</evidence>
<dbReference type="AlphaFoldDB" id="A0A2T3AQ28"/>
<feature type="non-terminal residue" evidence="2">
    <location>
        <position position="170"/>
    </location>
</feature>
<name>A0A2T3AQ28_AMORE</name>
<dbReference type="RefSeq" id="XP_024716769.1">
    <property type="nucleotide sequence ID" value="XM_024867170.1"/>
</dbReference>
<dbReference type="Proteomes" id="UP000241818">
    <property type="component" value="Unassembled WGS sequence"/>
</dbReference>
<protein>
    <submittedName>
        <fullName evidence="2">Uncharacterized protein</fullName>
    </submittedName>
</protein>
<organism evidence="2 3">
    <name type="scientific">Amorphotheca resinae ATCC 22711</name>
    <dbReference type="NCBI Taxonomy" id="857342"/>
    <lineage>
        <taxon>Eukaryota</taxon>
        <taxon>Fungi</taxon>
        <taxon>Dikarya</taxon>
        <taxon>Ascomycota</taxon>
        <taxon>Pezizomycotina</taxon>
        <taxon>Leotiomycetes</taxon>
        <taxon>Helotiales</taxon>
        <taxon>Amorphothecaceae</taxon>
        <taxon>Amorphotheca</taxon>
    </lineage>
</organism>
<dbReference type="EMBL" id="KZ679019">
    <property type="protein sequence ID" value="PSS07113.1"/>
    <property type="molecule type" value="Genomic_DNA"/>
</dbReference>
<feature type="region of interest" description="Disordered" evidence="1">
    <location>
        <begin position="1"/>
        <end position="110"/>
    </location>
</feature>
<dbReference type="InParanoid" id="A0A2T3AQ28"/>
<sequence>MSAAPQELESSLAKLSIDPQPSKSSSAFKKKQQAVADSWEDEESDSGEDTDRPISPQQSKDYPAAPPPTPISPSTSTSEYESFINPYGYSPDASPSARSERPGARPQKTDAVAKRMIAGALGLKAPKKTEEQRAYDRAVKEKEMKRRNLEKEAAARAKEEAEKAKAAVWS</sequence>
<keyword evidence="3" id="KW-1185">Reference proteome</keyword>
<dbReference type="GeneID" id="36575251"/>
<reference evidence="2 3" key="1">
    <citation type="journal article" date="2018" name="New Phytol.">
        <title>Comparative genomics and transcriptomics depict ericoid mycorrhizal fungi as versatile saprotrophs and plant mutualists.</title>
        <authorList>
            <person name="Martino E."/>
            <person name="Morin E."/>
            <person name="Grelet G.A."/>
            <person name="Kuo A."/>
            <person name="Kohler A."/>
            <person name="Daghino S."/>
            <person name="Barry K.W."/>
            <person name="Cichocki N."/>
            <person name="Clum A."/>
            <person name="Dockter R.B."/>
            <person name="Hainaut M."/>
            <person name="Kuo R.C."/>
            <person name="LaButti K."/>
            <person name="Lindahl B.D."/>
            <person name="Lindquist E.A."/>
            <person name="Lipzen A."/>
            <person name="Khouja H.R."/>
            <person name="Magnuson J."/>
            <person name="Murat C."/>
            <person name="Ohm R.A."/>
            <person name="Singer S.W."/>
            <person name="Spatafora J.W."/>
            <person name="Wang M."/>
            <person name="Veneault-Fourrey C."/>
            <person name="Henrissat B."/>
            <person name="Grigoriev I.V."/>
            <person name="Martin F.M."/>
            <person name="Perotto S."/>
        </authorList>
    </citation>
    <scope>NUCLEOTIDE SEQUENCE [LARGE SCALE GENOMIC DNA]</scope>
    <source>
        <strain evidence="2 3">ATCC 22711</strain>
    </source>
</reference>